<dbReference type="Gene3D" id="3.90.550.10">
    <property type="entry name" value="Spore Coat Polysaccharide Biosynthesis Protein SpsA, Chain A"/>
    <property type="match status" value="1"/>
</dbReference>
<gene>
    <name evidence="2" type="ORF">LRP50_04490</name>
</gene>
<dbReference type="InterPro" id="IPR001173">
    <property type="entry name" value="Glyco_trans_2-like"/>
</dbReference>
<evidence type="ECO:0000313" key="2">
    <source>
        <dbReference type="EMBL" id="MDD1792383.1"/>
    </source>
</evidence>
<accession>A0ABT5QWH9</accession>
<dbReference type="Pfam" id="PF00535">
    <property type="entry name" value="Glycos_transf_2"/>
    <property type="match status" value="1"/>
</dbReference>
<dbReference type="EMBL" id="JAJUBC010000004">
    <property type="protein sequence ID" value="MDD1792383.1"/>
    <property type="molecule type" value="Genomic_DNA"/>
</dbReference>
<feature type="domain" description="Glycosyltransferase 2-like" evidence="1">
    <location>
        <begin position="9"/>
        <end position="66"/>
    </location>
</feature>
<comment type="caution">
    <text evidence="2">The sequence shown here is derived from an EMBL/GenBank/DDBJ whole genome shotgun (WGS) entry which is preliminary data.</text>
</comment>
<sequence>MIIDFTFSVLVYNHSQYIIEHLESIKYQVEQYGKNKNVKLVISDDGSKDDSLIKINNWINQNKDLFIECIILGDGINRGVGFSFTSMWEHIGNEPFKLLAGDDVYSYENIFQEAEWLNDCDFVTGMPLLLIDGVLSKSNSLMFHMLATQHIYEKESFFSKLKNINVINTPSLIYRNCFIKDSDTFDFIRKFRVTEDFPMMAHLSSNYKDIKFKTVGKVYIYYRRTPGSIYLVDNEKYNIDKENVFKYLESLDESYLGKFILRNRLSCYKRGGLAGKLLNFSYYLYLVRVIFKSPVIMRELNDLKLNEGKHATHYALIKDRVMKFNEVWKS</sequence>
<organism evidence="2 3">
    <name type="scientific">Enterovibrio gelatinilyticus</name>
    <dbReference type="NCBI Taxonomy" id="2899819"/>
    <lineage>
        <taxon>Bacteria</taxon>
        <taxon>Pseudomonadati</taxon>
        <taxon>Pseudomonadota</taxon>
        <taxon>Gammaproteobacteria</taxon>
        <taxon>Vibrionales</taxon>
        <taxon>Vibrionaceae</taxon>
        <taxon>Enterovibrio</taxon>
    </lineage>
</organism>
<reference evidence="2" key="1">
    <citation type="submission" date="2021-12" db="EMBL/GenBank/DDBJ databases">
        <title>Enterovibrio ZSDZ35 sp. nov. and Enterovibrio ZSDZ42 sp. nov., isolated from coastal seawater in Qingdao.</title>
        <authorList>
            <person name="Zhang P."/>
        </authorList>
    </citation>
    <scope>NUCLEOTIDE SEQUENCE</scope>
    <source>
        <strain evidence="2">ZSDZ42</strain>
    </source>
</reference>
<evidence type="ECO:0000259" key="1">
    <source>
        <dbReference type="Pfam" id="PF00535"/>
    </source>
</evidence>
<name>A0ABT5QWH9_9GAMM</name>
<dbReference type="RefSeq" id="WP_274163300.1">
    <property type="nucleotide sequence ID" value="NZ_JAJUBC010000004.1"/>
</dbReference>
<protein>
    <submittedName>
        <fullName evidence="2">Glycosyltransferase family 2 protein</fullName>
    </submittedName>
</protein>
<evidence type="ECO:0000313" key="3">
    <source>
        <dbReference type="Proteomes" id="UP001149400"/>
    </source>
</evidence>
<dbReference type="Proteomes" id="UP001149400">
    <property type="component" value="Unassembled WGS sequence"/>
</dbReference>
<keyword evidence="3" id="KW-1185">Reference proteome</keyword>
<dbReference type="InterPro" id="IPR029044">
    <property type="entry name" value="Nucleotide-diphossugar_trans"/>
</dbReference>
<proteinExistence type="predicted"/>
<dbReference type="SUPFAM" id="SSF53448">
    <property type="entry name" value="Nucleotide-diphospho-sugar transferases"/>
    <property type="match status" value="1"/>
</dbReference>